<keyword evidence="2" id="KW-1185">Reference proteome</keyword>
<dbReference type="RefSeq" id="WP_341192914.1">
    <property type="nucleotide sequence ID" value="NZ_JBBMFN010000009.1"/>
</dbReference>
<comment type="caution">
    <text evidence="1">The sequence shown here is derived from an EMBL/GenBank/DDBJ whole genome shotgun (WGS) entry which is preliminary data.</text>
</comment>
<sequence>MNKKQAAYLYSLVYPITRNKVIARKIVFDVLKEYKHVEEKIIIRKAINKAIEAGKAKIG</sequence>
<evidence type="ECO:0000313" key="1">
    <source>
        <dbReference type="EMBL" id="MEQ2465272.1"/>
    </source>
</evidence>
<organism evidence="1 2">
    <name type="scientific">Niallia hominis</name>
    <dbReference type="NCBI Taxonomy" id="3133173"/>
    <lineage>
        <taxon>Bacteria</taxon>
        <taxon>Bacillati</taxon>
        <taxon>Bacillota</taxon>
        <taxon>Bacilli</taxon>
        <taxon>Bacillales</taxon>
        <taxon>Bacillaceae</taxon>
        <taxon>Niallia</taxon>
    </lineage>
</organism>
<dbReference type="EMBL" id="JBBMFN010000009">
    <property type="protein sequence ID" value="MEQ2465272.1"/>
    <property type="molecule type" value="Genomic_DNA"/>
</dbReference>
<proteinExistence type="predicted"/>
<name>A0ABV1EYT3_9BACI</name>
<accession>A0ABV1EYT3</accession>
<evidence type="ECO:0008006" key="3">
    <source>
        <dbReference type="Google" id="ProtNLM"/>
    </source>
</evidence>
<dbReference type="Proteomes" id="UP001465426">
    <property type="component" value="Unassembled WGS sequence"/>
</dbReference>
<reference evidence="1 2" key="1">
    <citation type="submission" date="2024-03" db="EMBL/GenBank/DDBJ databases">
        <title>Human intestinal bacterial collection.</title>
        <authorList>
            <person name="Pauvert C."/>
            <person name="Hitch T.C.A."/>
            <person name="Clavel T."/>
        </authorList>
    </citation>
    <scope>NUCLEOTIDE SEQUENCE [LARGE SCALE GENOMIC DNA]</scope>
    <source>
        <strain evidence="1 2">CLA-SR-H024</strain>
    </source>
</reference>
<protein>
    <recommendedName>
        <fullName evidence="3">Ribosomal protein S7</fullName>
    </recommendedName>
</protein>
<gene>
    <name evidence="1" type="ORF">WMO63_06260</name>
</gene>
<evidence type="ECO:0000313" key="2">
    <source>
        <dbReference type="Proteomes" id="UP001465426"/>
    </source>
</evidence>